<dbReference type="Pfam" id="PF01479">
    <property type="entry name" value="S4"/>
    <property type="match status" value="1"/>
</dbReference>
<dbReference type="PIRSF" id="PIRSF005578">
    <property type="entry name" value="TlyA"/>
    <property type="match status" value="1"/>
</dbReference>
<feature type="domain" description="RNA-binding S4" evidence="4">
    <location>
        <begin position="1"/>
        <end position="64"/>
    </location>
</feature>
<dbReference type="SUPFAM" id="SSF53335">
    <property type="entry name" value="S-adenosyl-L-methionine-dependent methyltransferases"/>
    <property type="match status" value="1"/>
</dbReference>
<dbReference type="NCBIfam" id="TIGR00478">
    <property type="entry name" value="tly"/>
    <property type="match status" value="1"/>
</dbReference>
<dbReference type="KEGG" id="ttz:FHG85_09240"/>
<dbReference type="AlphaFoldDB" id="A0A7D4BSI3"/>
<reference evidence="5 6" key="1">
    <citation type="submission" date="2019-07" db="EMBL/GenBank/DDBJ databases">
        <title>Thalassofilum flectens gen. nov., sp. nov., a novel moderate thermophilic anaerobe from a shallow sea hot spring in Kunashir Island (Russia), representing a new family in the order Bacteroidales, and proposal of Thalassofilacea fam. nov.</title>
        <authorList>
            <person name="Kochetkova T.V."/>
            <person name="Podosokorskaya O.A."/>
            <person name="Novikov A."/>
            <person name="Elcheninov A.G."/>
            <person name="Toshchakov S.V."/>
            <person name="Kublanov I.V."/>
        </authorList>
    </citation>
    <scope>NUCLEOTIDE SEQUENCE [LARGE SCALE GENOMIC DNA]</scope>
    <source>
        <strain evidence="5 6">38-H</strain>
    </source>
</reference>
<dbReference type="GO" id="GO:0008168">
    <property type="term" value="F:methyltransferase activity"/>
    <property type="evidence" value="ECO:0007669"/>
    <property type="project" value="UniProtKB-KW"/>
</dbReference>
<dbReference type="InterPro" id="IPR047048">
    <property type="entry name" value="TlyA"/>
</dbReference>
<sequence length="263" mass="29094">MRLDVYLVENGFCRSRERAKYHIMAGNVLVNGKKVIKPSYAVSDADIVGLNQSSSDFFSKGAQKLQKAINDFNLDFNDKLVLDVGASTGGFTFCALQHGAKFVWAVDVGSNQLDEFLINHSKVCSLEKTDIRTLDLKTIGTQVDVVTADLSFISLTQVAESLVRFLKPDGFMVLLIKPQFEAGKEHVGKNGIVKDKKVHEVVVGNVARCFASLNLYLNNITFAPLKGKGYNIEYLGLFSKSQTITTNINFVVNKAFDLNRTLK</sequence>
<evidence type="ECO:0000256" key="1">
    <source>
        <dbReference type="ARBA" id="ARBA00022884"/>
    </source>
</evidence>
<dbReference type="PANTHER" id="PTHR32319:SF0">
    <property type="entry name" value="BACTERIAL HEMOLYSIN-LIKE PROTEIN"/>
    <property type="match status" value="1"/>
</dbReference>
<dbReference type="InterPro" id="IPR036986">
    <property type="entry name" value="S4_RNA-bd_sf"/>
</dbReference>
<evidence type="ECO:0000313" key="5">
    <source>
        <dbReference type="EMBL" id="QKG80441.1"/>
    </source>
</evidence>
<keyword evidence="5" id="KW-0808">Transferase</keyword>
<keyword evidence="6" id="KW-1185">Reference proteome</keyword>
<dbReference type="InterPro" id="IPR002877">
    <property type="entry name" value="RNA_MeTrfase_FtsJ_dom"/>
</dbReference>
<evidence type="ECO:0000259" key="4">
    <source>
        <dbReference type="SMART" id="SM00363"/>
    </source>
</evidence>
<comment type="similarity">
    <text evidence="2">Belongs to the TlyA family.</text>
</comment>
<dbReference type="PANTHER" id="PTHR32319">
    <property type="entry name" value="BACTERIAL HEMOLYSIN-LIKE PROTEIN"/>
    <property type="match status" value="1"/>
</dbReference>
<name>A0A7D4BSI3_9BACT</name>
<dbReference type="InterPro" id="IPR004538">
    <property type="entry name" value="Hemolysin_A/TlyA"/>
</dbReference>
<proteinExistence type="inferred from homology"/>
<evidence type="ECO:0000256" key="2">
    <source>
        <dbReference type="ARBA" id="ARBA00029460"/>
    </source>
</evidence>
<dbReference type="Gene3D" id="3.40.50.150">
    <property type="entry name" value="Vaccinia Virus protein VP39"/>
    <property type="match status" value="1"/>
</dbReference>
<keyword evidence="5" id="KW-0489">Methyltransferase</keyword>
<evidence type="ECO:0000313" key="6">
    <source>
        <dbReference type="Proteomes" id="UP000500961"/>
    </source>
</evidence>
<keyword evidence="1 3" id="KW-0694">RNA-binding</keyword>
<dbReference type="InterPro" id="IPR029063">
    <property type="entry name" value="SAM-dependent_MTases_sf"/>
</dbReference>
<dbReference type="Gene3D" id="3.10.290.10">
    <property type="entry name" value="RNA-binding S4 domain"/>
    <property type="match status" value="1"/>
</dbReference>
<dbReference type="SUPFAM" id="SSF55174">
    <property type="entry name" value="Alpha-L RNA-binding motif"/>
    <property type="match status" value="1"/>
</dbReference>
<protein>
    <submittedName>
        <fullName evidence="5">TlyA family RNA methyltransferase</fullName>
    </submittedName>
</protein>
<dbReference type="Proteomes" id="UP000500961">
    <property type="component" value="Chromosome"/>
</dbReference>
<dbReference type="CDD" id="cd00165">
    <property type="entry name" value="S4"/>
    <property type="match status" value="1"/>
</dbReference>
<dbReference type="GO" id="GO:0032259">
    <property type="term" value="P:methylation"/>
    <property type="evidence" value="ECO:0007669"/>
    <property type="project" value="UniProtKB-KW"/>
</dbReference>
<organism evidence="5 6">
    <name type="scientific">Tenuifilum thalassicum</name>
    <dbReference type="NCBI Taxonomy" id="2590900"/>
    <lineage>
        <taxon>Bacteria</taxon>
        <taxon>Pseudomonadati</taxon>
        <taxon>Bacteroidota</taxon>
        <taxon>Bacteroidia</taxon>
        <taxon>Bacteroidales</taxon>
        <taxon>Tenuifilaceae</taxon>
        <taxon>Tenuifilum</taxon>
    </lineage>
</organism>
<dbReference type="GO" id="GO:0003723">
    <property type="term" value="F:RNA binding"/>
    <property type="evidence" value="ECO:0007669"/>
    <property type="project" value="UniProtKB-KW"/>
</dbReference>
<dbReference type="Pfam" id="PF01728">
    <property type="entry name" value="FtsJ"/>
    <property type="match status" value="1"/>
</dbReference>
<dbReference type="RefSeq" id="WP_173075164.1">
    <property type="nucleotide sequence ID" value="NZ_CP041345.1"/>
</dbReference>
<gene>
    <name evidence="5" type="ORF">FHG85_09240</name>
</gene>
<dbReference type="SMART" id="SM00363">
    <property type="entry name" value="S4"/>
    <property type="match status" value="1"/>
</dbReference>
<accession>A0A7D4BSI3</accession>
<dbReference type="InterPro" id="IPR002942">
    <property type="entry name" value="S4_RNA-bd"/>
</dbReference>
<dbReference type="EMBL" id="CP041345">
    <property type="protein sequence ID" value="QKG80441.1"/>
    <property type="molecule type" value="Genomic_DNA"/>
</dbReference>
<evidence type="ECO:0000256" key="3">
    <source>
        <dbReference type="PROSITE-ProRule" id="PRU00182"/>
    </source>
</evidence>
<dbReference type="PROSITE" id="PS50889">
    <property type="entry name" value="S4"/>
    <property type="match status" value="1"/>
</dbReference>
<dbReference type="CDD" id="cd02440">
    <property type="entry name" value="AdoMet_MTases"/>
    <property type="match status" value="1"/>
</dbReference>